<organism evidence="2 3">
    <name type="scientific">Cymbomonas tetramitiformis</name>
    <dbReference type="NCBI Taxonomy" id="36881"/>
    <lineage>
        <taxon>Eukaryota</taxon>
        <taxon>Viridiplantae</taxon>
        <taxon>Chlorophyta</taxon>
        <taxon>Pyramimonadophyceae</taxon>
        <taxon>Pyramimonadales</taxon>
        <taxon>Pyramimonadaceae</taxon>
        <taxon>Cymbomonas</taxon>
    </lineage>
</organism>
<sequence length="116" mass="13047">MSKISKTRTKQHYEAQAHRRKKRSPDDESAIMVSGILEDAEMDKILGEGRIDSRGGWSKHICGVRDDDAGETIEDDNDRGRAARLVIKPIRATLWMACGDVTTNWIIDRHGVEENG</sequence>
<evidence type="ECO:0000256" key="1">
    <source>
        <dbReference type="SAM" id="MobiDB-lite"/>
    </source>
</evidence>
<comment type="caution">
    <text evidence="2">The sequence shown here is derived from an EMBL/GenBank/DDBJ whole genome shotgun (WGS) entry which is preliminary data.</text>
</comment>
<evidence type="ECO:0000313" key="2">
    <source>
        <dbReference type="EMBL" id="KAK3280290.1"/>
    </source>
</evidence>
<reference evidence="2 3" key="1">
    <citation type="journal article" date="2015" name="Genome Biol. Evol.">
        <title>Comparative Genomics of a Bacterivorous Green Alga Reveals Evolutionary Causalities and Consequences of Phago-Mixotrophic Mode of Nutrition.</title>
        <authorList>
            <person name="Burns J.A."/>
            <person name="Paasch A."/>
            <person name="Narechania A."/>
            <person name="Kim E."/>
        </authorList>
    </citation>
    <scope>NUCLEOTIDE SEQUENCE [LARGE SCALE GENOMIC DNA]</scope>
    <source>
        <strain evidence="2 3">PLY_AMNH</strain>
    </source>
</reference>
<name>A0AAE0GLS0_9CHLO</name>
<feature type="region of interest" description="Disordered" evidence="1">
    <location>
        <begin position="1"/>
        <end position="29"/>
    </location>
</feature>
<proteinExistence type="predicted"/>
<dbReference type="EMBL" id="LGRX02004457">
    <property type="protein sequence ID" value="KAK3280290.1"/>
    <property type="molecule type" value="Genomic_DNA"/>
</dbReference>
<dbReference type="Proteomes" id="UP001190700">
    <property type="component" value="Unassembled WGS sequence"/>
</dbReference>
<accession>A0AAE0GLS0</accession>
<dbReference type="AlphaFoldDB" id="A0AAE0GLS0"/>
<evidence type="ECO:0000313" key="3">
    <source>
        <dbReference type="Proteomes" id="UP001190700"/>
    </source>
</evidence>
<keyword evidence="3" id="KW-1185">Reference proteome</keyword>
<gene>
    <name evidence="2" type="ORF">CYMTET_11863</name>
</gene>
<feature type="compositionally biased region" description="Basic residues" evidence="1">
    <location>
        <begin position="1"/>
        <end position="10"/>
    </location>
</feature>
<protein>
    <submittedName>
        <fullName evidence="2">Uncharacterized protein</fullName>
    </submittedName>
</protein>